<evidence type="ECO:0000259" key="7">
    <source>
        <dbReference type="PROSITE" id="PS50178"/>
    </source>
</evidence>
<dbReference type="Pfam" id="PF18084">
    <property type="entry name" value="ARTD15_N"/>
    <property type="match status" value="1"/>
</dbReference>
<dbReference type="InterPro" id="IPR041400">
    <property type="entry name" value="PARP16_N"/>
</dbReference>
<protein>
    <submittedName>
        <fullName evidence="10">FVYE domain-containing protein</fullName>
    </submittedName>
</protein>
<keyword evidence="2 4" id="KW-0863">Zinc-finger</keyword>
<evidence type="ECO:0000256" key="6">
    <source>
        <dbReference type="SAM" id="Phobius"/>
    </source>
</evidence>
<organism evidence="10 11">
    <name type="scientific">Tieghemostelium lacteum</name>
    <name type="common">Slime mold</name>
    <name type="synonym">Dictyostelium lacteum</name>
    <dbReference type="NCBI Taxonomy" id="361077"/>
    <lineage>
        <taxon>Eukaryota</taxon>
        <taxon>Amoebozoa</taxon>
        <taxon>Evosea</taxon>
        <taxon>Eumycetozoa</taxon>
        <taxon>Dictyostelia</taxon>
        <taxon>Dictyosteliales</taxon>
        <taxon>Raperosteliaceae</taxon>
        <taxon>Tieghemostelium</taxon>
    </lineage>
</organism>
<dbReference type="GO" id="GO:0005615">
    <property type="term" value="C:extracellular space"/>
    <property type="evidence" value="ECO:0007669"/>
    <property type="project" value="TreeGrafter"/>
</dbReference>
<feature type="compositionally biased region" description="Low complexity" evidence="5">
    <location>
        <begin position="1375"/>
        <end position="1385"/>
    </location>
</feature>
<dbReference type="GO" id="GO:0003779">
    <property type="term" value="F:actin binding"/>
    <property type="evidence" value="ECO:0007669"/>
    <property type="project" value="InterPro"/>
</dbReference>
<evidence type="ECO:0000256" key="1">
    <source>
        <dbReference type="ARBA" id="ARBA00022723"/>
    </source>
</evidence>
<dbReference type="GO" id="GO:0009313">
    <property type="term" value="P:oligosaccharide catabolic process"/>
    <property type="evidence" value="ECO:0007669"/>
    <property type="project" value="TreeGrafter"/>
</dbReference>
<keyword evidence="6" id="KW-0472">Membrane</keyword>
<keyword evidence="6" id="KW-1133">Transmembrane helix</keyword>
<dbReference type="InterPro" id="IPR001223">
    <property type="entry name" value="Glyco_hydro18_cat"/>
</dbReference>
<feature type="region of interest" description="Disordered" evidence="5">
    <location>
        <begin position="279"/>
        <end position="310"/>
    </location>
</feature>
<sequence>MENQLSDKYNYLLNEFQKKPLESDILISLFHSSLHSTKNYIICNPFPQQLFKNENDKFELVKQLLNTLPSVNELQNIVSVNLVNYKDFEKKVNYLVDSLDHLKESHIPSYVFKFSYSQDTQQGRIFKEQAQKDGKIFGYHGSANENWNNIIKGRGFSSQFISDQCIFGPGFYFSNDSKVSHSFIKWSKWWQNSVFLSNGQGKIGCLSACNILNTKETFRGTNVHLQSSSSSSPNNKHFHEYRKEDKALPEHYILAKEASHIQVKYLLLFQESKFNLSSSSNSTSTTGNNSLSSSTSSTAPIAQQRVQQQQQQQPQGNFRFTIQPYYIFVLLFLLYICILLYIGYSKNSGSSYDLTLLTYTDTKHCYGEPDILVSYSQCTLYQIKRVYYPQYSDKDYRRGDYYRLYNITQADPTCQNEPSGFNEEVKNGQCMNIAEWIDPNIRHHRWSYKFLINDTIGPWKYDKSGYCYYSENSKDCKNVVITNSKNNLCTQVWEHGEFKPIFIKRVCEGVDKTQFWNCKDDKCEDCVFNTTMSYDYSCDSVTGFQQNHSNNNIQPLFLLMTIILEGDCVCEDQSLCGVRNYPWRNEVVGFSSSNNYTQLKEKVDWSRITTLVLVLNENTDPRIICLAHSHGVRVHHRVPFPGYSYDAQNPWLVSNLRLVKEFKVDGLNLDFEMNSNDFQSQIVNELVMRINQLLYLIDPNIQLTYDIPLSPNELDYEFLSKALDYYLVMAYDLNFHTNPLAPNSPLNIVEEGVDFLLSKLKIPASKLVLGLPWYGYYGQCQGMTSQSKLGFQTCNLPSYQIPPSMTYQDILLNLMKLDNSGQLWDPQTMTPYLNWKDENGNIYQIRYDNPRSISQKVSYAKKLKLRGSEDIHYAKVEWDSDQSTIECKTCQKQFTLIKRRHHCRLCGKVFCDTCSNYYAILPTEYGYTGQQRLCKSCHSTFENNRFCFENDSLSAQFQLRSTATFEFVKSLYDIGNIKHGLRKSYCLVQKRDTSEEVLLQVITPSVSQCPWSIGSSEKLRNRFIKTMLALKHHSICTPLHIEISVGQSEDKIFVFRNYYKSGSMRDLIYKSKPLSPYDSKYTFNNKKSNSTGVNLKNISRYGREILEALQYLKSKGIPFTHLHTANILMINDQCFLTDIENSLLGMKPYHLESIQSKENPEVICFGHVLFEMIVGVPLGNDIQNYQNYIPLYPDDIYPILTKIFSSYIPPTVEELLKLPYFSLQSPNTTTHPIQDGKLKKSQLAFINSNANKLEFIKLVSLPPTSSNGSSLRNSNNSNTLSSTKSSGTPVPMKKQLSSNSILESTPSTATSFGSGTTPNTPNTPNINNIINKGIKLPAFNSSNINLRTSTSPPPSVSQVKSSTSPSTIPPPPPLSSRLSTTIPSPNDGRKSLLDSIKNPENIKKLKSTPKPGGATKKK</sequence>
<dbReference type="InterPro" id="IPR000306">
    <property type="entry name" value="Znf_FYVE"/>
</dbReference>
<dbReference type="Gene3D" id="3.90.228.10">
    <property type="match status" value="1"/>
</dbReference>
<dbReference type="PROSITE" id="PS51082">
    <property type="entry name" value="WH2"/>
    <property type="match status" value="1"/>
</dbReference>
<keyword evidence="11" id="KW-1185">Reference proteome</keyword>
<evidence type="ECO:0000256" key="4">
    <source>
        <dbReference type="PROSITE-ProRule" id="PRU00091"/>
    </source>
</evidence>
<dbReference type="SUPFAM" id="SSF51445">
    <property type="entry name" value="(Trans)glycosidases"/>
    <property type="match status" value="1"/>
</dbReference>
<evidence type="ECO:0000256" key="5">
    <source>
        <dbReference type="SAM" id="MobiDB-lite"/>
    </source>
</evidence>
<evidence type="ECO:0000256" key="3">
    <source>
        <dbReference type="ARBA" id="ARBA00022833"/>
    </source>
</evidence>
<dbReference type="EMBL" id="LODT01000006">
    <property type="protein sequence ID" value="KYR01826.1"/>
    <property type="molecule type" value="Genomic_DNA"/>
</dbReference>
<dbReference type="InterPro" id="IPR051887">
    <property type="entry name" value="GH18_Domain-Containing"/>
</dbReference>
<dbReference type="SUPFAM" id="SSF57903">
    <property type="entry name" value="FYVE/PHD zinc finger"/>
    <property type="match status" value="1"/>
</dbReference>
<proteinExistence type="predicted"/>
<dbReference type="Gene3D" id="1.10.510.10">
    <property type="entry name" value="Transferase(Phosphotransferase) domain 1"/>
    <property type="match status" value="1"/>
</dbReference>
<dbReference type="Gene3D" id="3.20.20.80">
    <property type="entry name" value="Glycosidases"/>
    <property type="match status" value="1"/>
</dbReference>
<comment type="caution">
    <text evidence="10">The sequence shown here is derived from an EMBL/GenBank/DDBJ whole genome shotgun (WGS) entry which is preliminary data.</text>
</comment>
<keyword evidence="3" id="KW-0862">Zinc</keyword>
<accession>A0A152A6I6</accession>
<feature type="region of interest" description="Disordered" evidence="5">
    <location>
        <begin position="1264"/>
        <end position="1329"/>
    </location>
</feature>
<evidence type="ECO:0000259" key="8">
    <source>
        <dbReference type="PROSITE" id="PS51082"/>
    </source>
</evidence>
<evidence type="ECO:0000313" key="11">
    <source>
        <dbReference type="Proteomes" id="UP000076078"/>
    </source>
</evidence>
<feature type="transmembrane region" description="Helical" evidence="6">
    <location>
        <begin position="325"/>
        <end position="344"/>
    </location>
</feature>
<dbReference type="Gene3D" id="3.30.40.10">
    <property type="entry name" value="Zinc/RING finger domain, C3HC4 (zinc finger)"/>
    <property type="match status" value="1"/>
</dbReference>
<gene>
    <name evidence="10" type="ORF">DLAC_01843</name>
</gene>
<dbReference type="InterPro" id="IPR003124">
    <property type="entry name" value="WH2_dom"/>
</dbReference>
<dbReference type="SMART" id="SM00636">
    <property type="entry name" value="Glyco_18"/>
    <property type="match status" value="1"/>
</dbReference>
<feature type="domain" description="FYVE-type" evidence="7">
    <location>
        <begin position="881"/>
        <end position="942"/>
    </location>
</feature>
<dbReference type="InterPro" id="IPR017455">
    <property type="entry name" value="Znf_FYVE-rel"/>
</dbReference>
<dbReference type="PANTHER" id="PTHR46290:SF4">
    <property type="entry name" value="GH18 DOMAIN-CONTAINING PROTEIN"/>
    <property type="match status" value="1"/>
</dbReference>
<dbReference type="Pfam" id="PF00704">
    <property type="entry name" value="Glyco_hydro_18"/>
    <property type="match status" value="1"/>
</dbReference>
<dbReference type="Gene3D" id="3.10.50.10">
    <property type="match status" value="1"/>
</dbReference>
<dbReference type="GO" id="GO:0008061">
    <property type="term" value="F:chitin binding"/>
    <property type="evidence" value="ECO:0007669"/>
    <property type="project" value="InterPro"/>
</dbReference>
<feature type="compositionally biased region" description="Polar residues" evidence="5">
    <location>
        <begin position="1295"/>
        <end position="1315"/>
    </location>
</feature>
<dbReference type="Proteomes" id="UP000076078">
    <property type="component" value="Unassembled WGS sequence"/>
</dbReference>
<feature type="region of interest" description="Disordered" evidence="5">
    <location>
        <begin position="1344"/>
        <end position="1418"/>
    </location>
</feature>
<dbReference type="PROSITE" id="PS50178">
    <property type="entry name" value="ZF_FYVE"/>
    <property type="match status" value="1"/>
</dbReference>
<keyword evidence="1" id="KW-0479">Metal-binding</keyword>
<dbReference type="InterPro" id="IPR029070">
    <property type="entry name" value="Chitinase_insertion_sf"/>
</dbReference>
<dbReference type="Gene3D" id="3.30.200.20">
    <property type="entry name" value="Phosphorylase Kinase, domain 1"/>
    <property type="match status" value="1"/>
</dbReference>
<dbReference type="InParanoid" id="A0A152A6I6"/>
<feature type="domain" description="WH2" evidence="8">
    <location>
        <begin position="1388"/>
        <end position="1408"/>
    </location>
</feature>
<dbReference type="Pfam" id="PF01363">
    <property type="entry name" value="FYVE"/>
    <property type="match status" value="1"/>
</dbReference>
<dbReference type="InterPro" id="IPR011011">
    <property type="entry name" value="Znf_FYVE_PHD"/>
</dbReference>
<evidence type="ECO:0000313" key="10">
    <source>
        <dbReference type="EMBL" id="KYR01826.1"/>
    </source>
</evidence>
<dbReference type="InterPro" id="IPR017853">
    <property type="entry name" value="GH"/>
</dbReference>
<dbReference type="SUPFAM" id="SSF56399">
    <property type="entry name" value="ADP-ribosylation"/>
    <property type="match status" value="1"/>
</dbReference>
<feature type="compositionally biased region" description="Low complexity" evidence="5">
    <location>
        <begin position="1316"/>
        <end position="1329"/>
    </location>
</feature>
<evidence type="ECO:0000259" key="9">
    <source>
        <dbReference type="PROSITE" id="PS51910"/>
    </source>
</evidence>
<feature type="domain" description="GH18" evidence="9">
    <location>
        <begin position="538"/>
        <end position="891"/>
    </location>
</feature>
<dbReference type="PROSITE" id="PS51910">
    <property type="entry name" value="GH18_2"/>
    <property type="match status" value="1"/>
</dbReference>
<dbReference type="SUPFAM" id="SSF56112">
    <property type="entry name" value="Protein kinase-like (PK-like)"/>
    <property type="match status" value="1"/>
</dbReference>
<reference evidence="10 11" key="1">
    <citation type="submission" date="2015-12" db="EMBL/GenBank/DDBJ databases">
        <title>Dictyostelia acquired genes for synthesis and detection of signals that induce cell-type specialization by lateral gene transfer from prokaryotes.</title>
        <authorList>
            <person name="Gloeckner G."/>
            <person name="Schaap P."/>
        </authorList>
    </citation>
    <scope>NUCLEOTIDE SEQUENCE [LARGE SCALE GENOMIC DNA]</scope>
    <source>
        <strain evidence="10 11">TK</strain>
    </source>
</reference>
<dbReference type="InterPro" id="IPR013083">
    <property type="entry name" value="Znf_RING/FYVE/PHD"/>
</dbReference>
<dbReference type="STRING" id="361077.A0A152A6I6"/>
<dbReference type="PANTHER" id="PTHR46290">
    <property type="entry name" value="DI-N-ACETYLCHITOBIASE"/>
    <property type="match status" value="1"/>
</dbReference>
<feature type="compositionally biased region" description="Low complexity" evidence="5">
    <location>
        <begin position="1264"/>
        <end position="1288"/>
    </location>
</feature>
<evidence type="ECO:0000256" key="2">
    <source>
        <dbReference type="ARBA" id="ARBA00022771"/>
    </source>
</evidence>
<name>A0A152A6I6_TIELA</name>
<dbReference type="InterPro" id="IPR011583">
    <property type="entry name" value="Chitinase_II/V-like_cat"/>
</dbReference>
<dbReference type="OrthoDB" id="10045021at2759"/>
<keyword evidence="6" id="KW-0812">Transmembrane</keyword>
<dbReference type="SMART" id="SM00064">
    <property type="entry name" value="FYVE"/>
    <property type="match status" value="1"/>
</dbReference>
<feature type="compositionally biased region" description="Low complexity" evidence="5">
    <location>
        <begin position="1356"/>
        <end position="1366"/>
    </location>
</feature>
<dbReference type="GO" id="GO:0008270">
    <property type="term" value="F:zinc ion binding"/>
    <property type="evidence" value="ECO:0007669"/>
    <property type="project" value="UniProtKB-KW"/>
</dbReference>
<dbReference type="InterPro" id="IPR011009">
    <property type="entry name" value="Kinase-like_dom_sf"/>
</dbReference>